<evidence type="ECO:0000259" key="1">
    <source>
        <dbReference type="Pfam" id="PF01425"/>
    </source>
</evidence>
<dbReference type="Gene3D" id="3.90.1300.10">
    <property type="entry name" value="Amidase signature (AS) domain"/>
    <property type="match status" value="1"/>
</dbReference>
<comment type="caution">
    <text evidence="2">The sequence shown here is derived from an EMBL/GenBank/DDBJ whole genome shotgun (WGS) entry which is preliminary data.</text>
</comment>
<name>A0A4D4MFT8_STRAX</name>
<dbReference type="InterPro" id="IPR023631">
    <property type="entry name" value="Amidase_dom"/>
</dbReference>
<evidence type="ECO:0000313" key="3">
    <source>
        <dbReference type="Proteomes" id="UP000299211"/>
    </source>
</evidence>
<dbReference type="PANTHER" id="PTHR11895">
    <property type="entry name" value="TRANSAMIDASE"/>
    <property type="match status" value="1"/>
</dbReference>
<dbReference type="GO" id="GO:0003824">
    <property type="term" value="F:catalytic activity"/>
    <property type="evidence" value="ECO:0007669"/>
    <property type="project" value="InterPro"/>
</dbReference>
<dbReference type="AlphaFoldDB" id="A0A4D4MFT8"/>
<dbReference type="InterPro" id="IPR000120">
    <property type="entry name" value="Amidase"/>
</dbReference>
<dbReference type="InterPro" id="IPR036928">
    <property type="entry name" value="AS_sf"/>
</dbReference>
<reference evidence="2 3" key="1">
    <citation type="submission" date="2019-04" db="EMBL/GenBank/DDBJ databases">
        <title>Draft genome sequences of Streptomyces avermitilis ATCC 31267.</title>
        <authorList>
            <person name="Komaki H."/>
            <person name="Tamura T."/>
            <person name="Hosoyama A."/>
        </authorList>
    </citation>
    <scope>NUCLEOTIDE SEQUENCE [LARGE SCALE GENOMIC DNA]</scope>
    <source>
        <strain evidence="2 3">ATCC 31267</strain>
    </source>
</reference>
<organism evidence="2 3">
    <name type="scientific">Streptomyces avermitilis</name>
    <dbReference type="NCBI Taxonomy" id="33903"/>
    <lineage>
        <taxon>Bacteria</taxon>
        <taxon>Bacillati</taxon>
        <taxon>Actinomycetota</taxon>
        <taxon>Actinomycetes</taxon>
        <taxon>Kitasatosporales</taxon>
        <taxon>Streptomycetaceae</taxon>
        <taxon>Streptomyces</taxon>
    </lineage>
</organism>
<dbReference type="Pfam" id="PF01425">
    <property type="entry name" value="Amidase"/>
    <property type="match status" value="1"/>
</dbReference>
<sequence>MTRYIQATQWGLMVPEATAYHEHTLRAVPELYQADVRTLLEAGELMPAGDYLRAQRSRTLMRQAWARVLKEVDVIAAPTVPATAVQAGQPTITWPDGTAEGVSDAYVRLSAPANVTGVPSLSVPVGHDTAGLPIGMQLLGRPLGEAALLRVGHAYEQTQPARELAPV</sequence>
<evidence type="ECO:0000313" key="2">
    <source>
        <dbReference type="EMBL" id="GDY70810.1"/>
    </source>
</evidence>
<dbReference type="SUPFAM" id="SSF75304">
    <property type="entry name" value="Amidase signature (AS) enzymes"/>
    <property type="match status" value="1"/>
</dbReference>
<feature type="domain" description="Amidase" evidence="1">
    <location>
        <begin position="37"/>
        <end position="149"/>
    </location>
</feature>
<dbReference type="EMBL" id="BJHY01000001">
    <property type="protein sequence ID" value="GDY70810.1"/>
    <property type="molecule type" value="Genomic_DNA"/>
</dbReference>
<proteinExistence type="predicted"/>
<accession>A0A4D4MFT8</accession>
<dbReference type="Proteomes" id="UP000299211">
    <property type="component" value="Unassembled WGS sequence"/>
</dbReference>
<gene>
    <name evidence="2" type="ORF">SAV31267_002950</name>
</gene>
<protein>
    <recommendedName>
        <fullName evidence="1">Amidase domain-containing protein</fullName>
    </recommendedName>
</protein>
<dbReference type="PANTHER" id="PTHR11895:SF67">
    <property type="entry name" value="AMIDASE DOMAIN-CONTAINING PROTEIN"/>
    <property type="match status" value="1"/>
</dbReference>